<evidence type="ECO:0000256" key="5">
    <source>
        <dbReference type="RuleBase" id="RU362066"/>
    </source>
</evidence>
<dbReference type="EMBL" id="PGFF01000001">
    <property type="protein sequence ID" value="PJJ73296.1"/>
    <property type="molecule type" value="Genomic_DNA"/>
</dbReference>
<keyword evidence="8" id="KW-0969">Cilium</keyword>
<comment type="function">
    <text evidence="5">Required for morphogenesis and for the elongation of the flagellar filament by facilitating polymerization of the flagellin monomers at the tip of growing filament. Forms a capping structure, which prevents flagellin subunits (transported through the central channel of the flagellum) from leaking out without polymerization at the distal end.</text>
</comment>
<dbReference type="InterPro" id="IPR003481">
    <property type="entry name" value="FliD_N"/>
</dbReference>
<comment type="similarity">
    <text evidence="1 5">Belongs to the FliD family.</text>
</comment>
<keyword evidence="4 5" id="KW-0975">Bacterial flagellum</keyword>
<dbReference type="AlphaFoldDB" id="A0A2M9CN07"/>
<dbReference type="PANTHER" id="PTHR30288:SF0">
    <property type="entry name" value="FLAGELLAR HOOK-ASSOCIATED PROTEIN 2"/>
    <property type="match status" value="1"/>
</dbReference>
<dbReference type="Pfam" id="PF07195">
    <property type="entry name" value="FliD_C"/>
    <property type="match status" value="1"/>
</dbReference>
<keyword evidence="5" id="KW-0964">Secreted</keyword>
<evidence type="ECO:0000313" key="9">
    <source>
        <dbReference type="Proteomes" id="UP000228758"/>
    </source>
</evidence>
<protein>
    <recommendedName>
        <fullName evidence="5">Flagellar hook-associated protein 2</fullName>
        <shortName evidence="5">HAP2</shortName>
    </recommendedName>
    <alternativeName>
        <fullName evidence="5">Flagellar cap protein</fullName>
    </alternativeName>
</protein>
<proteinExistence type="inferred from homology"/>
<dbReference type="InterPro" id="IPR010809">
    <property type="entry name" value="FliD_C"/>
</dbReference>
<accession>A0A2M9CN07</accession>
<feature type="domain" description="Flagellar hook-associated protein 2 N-terminal" evidence="6">
    <location>
        <begin position="10"/>
        <end position="103"/>
    </location>
</feature>
<reference evidence="8 9" key="1">
    <citation type="submission" date="2017-11" db="EMBL/GenBank/DDBJ databases">
        <title>Genomic Encyclopedia of Archaeal and Bacterial Type Strains, Phase II (KMG-II): From Individual Species to Whole Genera.</title>
        <authorList>
            <person name="Goeker M."/>
        </authorList>
    </citation>
    <scope>NUCLEOTIDE SEQUENCE [LARGE SCALE GENOMIC DNA]</scope>
    <source>
        <strain evidence="8 9">DSM 27393</strain>
    </source>
</reference>
<name>A0A2M9CN07_9MICO</name>
<gene>
    <name evidence="8" type="ORF">CLV46_2882</name>
</gene>
<evidence type="ECO:0000256" key="1">
    <source>
        <dbReference type="ARBA" id="ARBA00009764"/>
    </source>
</evidence>
<evidence type="ECO:0000259" key="6">
    <source>
        <dbReference type="Pfam" id="PF02465"/>
    </source>
</evidence>
<dbReference type="Proteomes" id="UP000228758">
    <property type="component" value="Unassembled WGS sequence"/>
</dbReference>
<comment type="subcellular location">
    <subcellularLocation>
        <location evidence="5">Secreted</location>
    </subcellularLocation>
    <subcellularLocation>
        <location evidence="5">Bacterial flagellum</location>
    </subcellularLocation>
</comment>
<organism evidence="8 9">
    <name type="scientific">Diaminobutyricimonas aerilata</name>
    <dbReference type="NCBI Taxonomy" id="1162967"/>
    <lineage>
        <taxon>Bacteria</taxon>
        <taxon>Bacillati</taxon>
        <taxon>Actinomycetota</taxon>
        <taxon>Actinomycetes</taxon>
        <taxon>Micrococcales</taxon>
        <taxon>Microbacteriaceae</taxon>
        <taxon>Diaminobutyricimonas</taxon>
    </lineage>
</organism>
<evidence type="ECO:0000259" key="7">
    <source>
        <dbReference type="Pfam" id="PF07195"/>
    </source>
</evidence>
<comment type="caution">
    <text evidence="8">The sequence shown here is derived from an EMBL/GenBank/DDBJ whole genome shotgun (WGS) entry which is preliminary data.</text>
</comment>
<dbReference type="Pfam" id="PF02465">
    <property type="entry name" value="FliD_N"/>
    <property type="match status" value="1"/>
</dbReference>
<sequence>MALGIDGLVSSLPTGQLIDSLMDIEATPQKLLKNAASSTQRLLTELRALNTQIAALAENAKALPGKTGSLTGTSSAASATVSVGASAGVGTLSVRVDRVAQSQVSVTAAMSTFPEQPAVLTVRAADGTLTKITAASSSLADIAAAVNAADIGVTATRVAAGSGPGGEPLHRLQFASETTGDDAAFQVFIGDEAAVTAGTAPDLFAQPGAAHVSVARDAAVTLWAGTAAEQTVESSTNTFTSLLPGVDVTFSKPEPDPVVITVSGDPAATKKAAAGLMESLGGILATIKSKTAVSTTGTSAAGSIFTGDVTVRTIKDALVSAATSPVAGISPSSIGISITRDGTVDFDEEKFAKALAADPEGTEAALTAIAGRVETAASGISDRYEGTLTGRITGQQSRADDLTAQISDWDRRLASRRATLERTYAALEVQLSSLNAQSSWLSSQLATLPSFSRSSS</sequence>
<dbReference type="GO" id="GO:0007155">
    <property type="term" value="P:cell adhesion"/>
    <property type="evidence" value="ECO:0007669"/>
    <property type="project" value="InterPro"/>
</dbReference>
<keyword evidence="8" id="KW-0282">Flagellum</keyword>
<dbReference type="GO" id="GO:0005576">
    <property type="term" value="C:extracellular region"/>
    <property type="evidence" value="ECO:0007669"/>
    <property type="project" value="UniProtKB-SubCell"/>
</dbReference>
<dbReference type="PANTHER" id="PTHR30288">
    <property type="entry name" value="FLAGELLAR CAP/ASSEMBLY PROTEIN FLID"/>
    <property type="match status" value="1"/>
</dbReference>
<dbReference type="GO" id="GO:0009424">
    <property type="term" value="C:bacterial-type flagellum hook"/>
    <property type="evidence" value="ECO:0007669"/>
    <property type="project" value="UniProtKB-UniRule"/>
</dbReference>
<keyword evidence="8" id="KW-0966">Cell projection</keyword>
<dbReference type="GO" id="GO:0071973">
    <property type="term" value="P:bacterial-type flagellum-dependent cell motility"/>
    <property type="evidence" value="ECO:0007669"/>
    <property type="project" value="TreeGrafter"/>
</dbReference>
<evidence type="ECO:0000256" key="4">
    <source>
        <dbReference type="ARBA" id="ARBA00023143"/>
    </source>
</evidence>
<evidence type="ECO:0000256" key="3">
    <source>
        <dbReference type="ARBA" id="ARBA00023054"/>
    </source>
</evidence>
<keyword evidence="9" id="KW-1185">Reference proteome</keyword>
<evidence type="ECO:0000313" key="8">
    <source>
        <dbReference type="EMBL" id="PJJ73296.1"/>
    </source>
</evidence>
<dbReference type="GO" id="GO:0009421">
    <property type="term" value="C:bacterial-type flagellum filament cap"/>
    <property type="evidence" value="ECO:0007669"/>
    <property type="project" value="InterPro"/>
</dbReference>
<keyword evidence="3" id="KW-0175">Coiled coil</keyword>
<dbReference type="InterPro" id="IPR040026">
    <property type="entry name" value="FliD"/>
</dbReference>
<evidence type="ECO:0000256" key="2">
    <source>
        <dbReference type="ARBA" id="ARBA00011255"/>
    </source>
</evidence>
<dbReference type="OrthoDB" id="5241527at2"/>
<comment type="subunit">
    <text evidence="2 5">Homopentamer.</text>
</comment>
<feature type="domain" description="Flagellar hook-associated protein 2 C-terminal" evidence="7">
    <location>
        <begin position="216"/>
        <end position="436"/>
    </location>
</feature>
<dbReference type="RefSeq" id="WP_100365400.1">
    <property type="nucleotide sequence ID" value="NZ_PGFF01000001.1"/>
</dbReference>